<gene>
    <name evidence="6" type="ORF">IE37_01472</name>
</gene>
<dbReference type="GO" id="GO:0016042">
    <property type="term" value="P:lipid catabolic process"/>
    <property type="evidence" value="ECO:0007669"/>
    <property type="project" value="UniProtKB-UniRule"/>
</dbReference>
<comment type="caution">
    <text evidence="6">The sequence shown here is derived from an EMBL/GenBank/DDBJ whole genome shotgun (WGS) entry which is preliminary data.</text>
</comment>
<dbReference type="AlphaFoldDB" id="A0A315XZT9"/>
<evidence type="ECO:0000256" key="3">
    <source>
        <dbReference type="ARBA" id="ARBA00023098"/>
    </source>
</evidence>
<evidence type="ECO:0000259" key="5">
    <source>
        <dbReference type="PROSITE" id="PS51635"/>
    </source>
</evidence>
<dbReference type="RefSeq" id="WP_109726268.1">
    <property type="nucleotide sequence ID" value="NZ_QGDI01000005.1"/>
</dbReference>
<sequence>MKYGLVLEGGAMRGLFSAGVIDVLMENNIILDGTVGVSAGAAFGCNYKSGQIRRAIRYNTRFCKDKRYCSKRSLFKTGDLFGAEFCYHTVPDELDIFDNAAFAASPMEFWVVATDITTGKAVYHKCGPIDYDELEWIRASASMPVVARIVEVGGYKLLDGGISDSIPLRFMESRGYDRNVVVLTQPRDYVKKPASGISLMKMKYRKCPELIKAAENRHKMYNSELKYIRGAEEKGSAFVIAPEESLPVGHVEHDPDVMREVYRIGRRIAKERLEALQAFLDKE</sequence>
<dbReference type="Pfam" id="PF19890">
    <property type="entry name" value="DUF6363"/>
    <property type="match status" value="1"/>
</dbReference>
<protein>
    <submittedName>
        <fullName evidence="6">Putative patatin/cPLA2 family phospholipase</fullName>
    </submittedName>
</protein>
<dbReference type="STRING" id="1265.SAMN02910280_0406"/>
<dbReference type="PANTHER" id="PTHR14226:SF25">
    <property type="entry name" value="PHOSPHOESTERASE"/>
    <property type="match status" value="1"/>
</dbReference>
<dbReference type="CDD" id="cd07208">
    <property type="entry name" value="Pat_hypo_Ecoli_yjju_like"/>
    <property type="match status" value="1"/>
</dbReference>
<evidence type="ECO:0000256" key="4">
    <source>
        <dbReference type="PROSITE-ProRule" id="PRU01161"/>
    </source>
</evidence>
<evidence type="ECO:0000256" key="1">
    <source>
        <dbReference type="ARBA" id="ARBA00022801"/>
    </source>
</evidence>
<keyword evidence="2 4" id="KW-0442">Lipid degradation</keyword>
<keyword evidence="1 4" id="KW-0378">Hydrolase</keyword>
<dbReference type="InterPro" id="IPR045943">
    <property type="entry name" value="DUF6363"/>
</dbReference>
<comment type="caution">
    <text evidence="4">Lacks conserved residue(s) required for the propagation of feature annotation.</text>
</comment>
<accession>A0A315XZT9</accession>
<feature type="domain" description="PNPLA" evidence="5">
    <location>
        <begin position="5"/>
        <end position="172"/>
    </location>
</feature>
<dbReference type="EMBL" id="QGDI01000005">
    <property type="protein sequence ID" value="PWJ12975.1"/>
    <property type="molecule type" value="Genomic_DNA"/>
</dbReference>
<dbReference type="InterPro" id="IPR037483">
    <property type="entry name" value="YjjU-like"/>
</dbReference>
<dbReference type="GO" id="GO:0016787">
    <property type="term" value="F:hydrolase activity"/>
    <property type="evidence" value="ECO:0007669"/>
    <property type="project" value="UniProtKB-UniRule"/>
</dbReference>
<dbReference type="InterPro" id="IPR002641">
    <property type="entry name" value="PNPLA_dom"/>
</dbReference>
<name>A0A315XZT9_RUMFL</name>
<feature type="short sequence motif" description="GXSXG" evidence="4">
    <location>
        <begin position="36"/>
        <end position="40"/>
    </location>
</feature>
<dbReference type="PROSITE" id="PS51635">
    <property type="entry name" value="PNPLA"/>
    <property type="match status" value="1"/>
</dbReference>
<evidence type="ECO:0000256" key="2">
    <source>
        <dbReference type="ARBA" id="ARBA00022963"/>
    </source>
</evidence>
<dbReference type="Pfam" id="PF01734">
    <property type="entry name" value="Patatin"/>
    <property type="match status" value="1"/>
</dbReference>
<dbReference type="InterPro" id="IPR050301">
    <property type="entry name" value="NTE"/>
</dbReference>
<evidence type="ECO:0000313" key="6">
    <source>
        <dbReference type="EMBL" id="PWJ12975.1"/>
    </source>
</evidence>
<keyword evidence="3 4" id="KW-0443">Lipid metabolism</keyword>
<dbReference type="InterPro" id="IPR016035">
    <property type="entry name" value="Acyl_Trfase/lysoPLipase"/>
</dbReference>
<proteinExistence type="predicted"/>
<reference evidence="6 7" key="1">
    <citation type="submission" date="2018-05" db="EMBL/GenBank/DDBJ databases">
        <title>The Hungate 1000. A catalogue of reference genomes from the rumen microbiome.</title>
        <authorList>
            <person name="Kelly W."/>
        </authorList>
    </citation>
    <scope>NUCLEOTIDE SEQUENCE [LARGE SCALE GENOMIC DNA]</scope>
    <source>
        <strain evidence="6 7">SAb67</strain>
    </source>
</reference>
<organism evidence="6 7">
    <name type="scientific">Ruminococcus flavefaciens</name>
    <dbReference type="NCBI Taxonomy" id="1265"/>
    <lineage>
        <taxon>Bacteria</taxon>
        <taxon>Bacillati</taxon>
        <taxon>Bacillota</taxon>
        <taxon>Clostridia</taxon>
        <taxon>Eubacteriales</taxon>
        <taxon>Oscillospiraceae</taxon>
        <taxon>Ruminococcus</taxon>
    </lineage>
</organism>
<feature type="short sequence motif" description="DGA/G" evidence="4">
    <location>
        <begin position="159"/>
        <end position="161"/>
    </location>
</feature>
<dbReference type="Gene3D" id="3.40.1090.10">
    <property type="entry name" value="Cytosolic phospholipase A2 catalytic domain"/>
    <property type="match status" value="2"/>
</dbReference>
<feature type="active site" description="Proton acceptor" evidence="4">
    <location>
        <position position="159"/>
    </location>
</feature>
<feature type="active site" description="Nucleophile" evidence="4">
    <location>
        <position position="38"/>
    </location>
</feature>
<dbReference type="SUPFAM" id="SSF52151">
    <property type="entry name" value="FabD/lysophospholipase-like"/>
    <property type="match status" value="1"/>
</dbReference>
<dbReference type="PANTHER" id="PTHR14226">
    <property type="entry name" value="NEUROPATHY TARGET ESTERASE/SWISS CHEESE D.MELANOGASTER"/>
    <property type="match status" value="1"/>
</dbReference>
<evidence type="ECO:0000313" key="7">
    <source>
        <dbReference type="Proteomes" id="UP000245720"/>
    </source>
</evidence>
<dbReference type="OrthoDB" id="9802424at2"/>
<dbReference type="Proteomes" id="UP000245720">
    <property type="component" value="Unassembled WGS sequence"/>
</dbReference>